<comment type="cofactor">
    <cofactor evidence="7">
        <name>Mg(2+)</name>
        <dbReference type="ChEBI" id="CHEBI:18420"/>
    </cofactor>
    <text evidence="7">Binds 1 Mg(2+) ion per subunit.</text>
</comment>
<comment type="pathway">
    <text evidence="7">Metabolic intermediate biosynthesis; chorismate biosynthesis; chorismate from D-erythrose 4-phosphate and phosphoenolpyruvate: step 5/7.</text>
</comment>
<dbReference type="Pfam" id="PF01381">
    <property type="entry name" value="HTH_3"/>
    <property type="match status" value="1"/>
</dbReference>
<evidence type="ECO:0000313" key="9">
    <source>
        <dbReference type="EMBL" id="KAE9630997.1"/>
    </source>
</evidence>
<dbReference type="PROSITE" id="PS50943">
    <property type="entry name" value="HTH_CROC1"/>
    <property type="match status" value="1"/>
</dbReference>
<evidence type="ECO:0000256" key="6">
    <source>
        <dbReference type="ARBA" id="ARBA00023141"/>
    </source>
</evidence>
<dbReference type="SUPFAM" id="SSF52540">
    <property type="entry name" value="P-loop containing nucleoside triphosphate hydrolases"/>
    <property type="match status" value="1"/>
</dbReference>
<accession>A0A6A4RDQ5</accession>
<comment type="function">
    <text evidence="7">Catalyzes the specific phosphorylation of the 3-hydroxyl group of shikimic acid using ATP as a cosubstrate.</text>
</comment>
<evidence type="ECO:0000259" key="8">
    <source>
        <dbReference type="PROSITE" id="PS50943"/>
    </source>
</evidence>
<dbReference type="InterPro" id="IPR010982">
    <property type="entry name" value="Lambda_DNA-bd_dom_sf"/>
</dbReference>
<dbReference type="InterPro" id="IPR027417">
    <property type="entry name" value="P-loop_NTPase"/>
</dbReference>
<evidence type="ECO:0000256" key="7">
    <source>
        <dbReference type="HAMAP-Rule" id="MF_00109"/>
    </source>
</evidence>
<dbReference type="InterPro" id="IPR031322">
    <property type="entry name" value="Shikimate/glucono_kinase"/>
</dbReference>
<dbReference type="GO" id="GO:0008652">
    <property type="term" value="P:amino acid biosynthetic process"/>
    <property type="evidence" value="ECO:0007669"/>
    <property type="project" value="UniProtKB-KW"/>
</dbReference>
<dbReference type="HAMAP" id="MF_00109">
    <property type="entry name" value="Shikimate_kinase"/>
    <property type="match status" value="1"/>
</dbReference>
<dbReference type="Gene3D" id="1.10.260.40">
    <property type="entry name" value="lambda repressor-like DNA-binding domains"/>
    <property type="match status" value="1"/>
</dbReference>
<dbReference type="NCBIfam" id="NF006015">
    <property type="entry name" value="PRK08154.1"/>
    <property type="match status" value="1"/>
</dbReference>
<proteinExistence type="inferred from homology"/>
<organism evidence="9 10">
    <name type="scientific">Parasedimentitalea maritima</name>
    <dbReference type="NCBI Taxonomy" id="2578117"/>
    <lineage>
        <taxon>Bacteria</taxon>
        <taxon>Pseudomonadati</taxon>
        <taxon>Pseudomonadota</taxon>
        <taxon>Alphaproteobacteria</taxon>
        <taxon>Rhodobacterales</taxon>
        <taxon>Paracoccaceae</taxon>
        <taxon>Parasedimentitalea</taxon>
    </lineage>
</organism>
<feature type="binding site" evidence="7">
    <location>
        <position position="269"/>
    </location>
    <ligand>
        <name>substrate</name>
    </ligand>
</feature>
<dbReference type="SMART" id="SM00530">
    <property type="entry name" value="HTH_XRE"/>
    <property type="match status" value="1"/>
</dbReference>
<keyword evidence="2 7" id="KW-0808">Transferase</keyword>
<dbReference type="UniPathway" id="UPA00053">
    <property type="reaction ID" value="UER00088"/>
</dbReference>
<dbReference type="GO" id="GO:0005829">
    <property type="term" value="C:cytosol"/>
    <property type="evidence" value="ECO:0007669"/>
    <property type="project" value="TreeGrafter"/>
</dbReference>
<keyword evidence="7" id="KW-0963">Cytoplasm</keyword>
<feature type="binding site" evidence="7">
    <location>
        <position position="211"/>
    </location>
    <ligand>
        <name>substrate</name>
    </ligand>
</feature>
<dbReference type="Proteomes" id="UP000441586">
    <property type="component" value="Unassembled WGS sequence"/>
</dbReference>
<dbReference type="GO" id="GO:0005524">
    <property type="term" value="F:ATP binding"/>
    <property type="evidence" value="ECO:0007669"/>
    <property type="project" value="UniProtKB-UniRule"/>
</dbReference>
<dbReference type="EMBL" id="WSFO01000003">
    <property type="protein sequence ID" value="KAE9630997.1"/>
    <property type="molecule type" value="Genomic_DNA"/>
</dbReference>
<comment type="subunit">
    <text evidence="7">Monomer.</text>
</comment>
<evidence type="ECO:0000313" key="10">
    <source>
        <dbReference type="Proteomes" id="UP000441586"/>
    </source>
</evidence>
<dbReference type="InterPro" id="IPR000623">
    <property type="entry name" value="Shikimate_kinase/TSH1"/>
</dbReference>
<reference evidence="9 10" key="1">
    <citation type="submission" date="2019-12" db="EMBL/GenBank/DDBJ databases">
        <authorList>
            <person name="Zhang Y.-J."/>
        </authorList>
    </citation>
    <scope>NUCLEOTIDE SEQUENCE [LARGE SCALE GENOMIC DNA]</scope>
    <source>
        <strain evidence="9 10">H18S-6</strain>
    </source>
</reference>
<comment type="caution">
    <text evidence="9">The sequence shown here is derived from an EMBL/GenBank/DDBJ whole genome shotgun (WGS) entry which is preliminary data.</text>
</comment>
<evidence type="ECO:0000256" key="5">
    <source>
        <dbReference type="ARBA" id="ARBA00022840"/>
    </source>
</evidence>
<evidence type="ECO:0000256" key="2">
    <source>
        <dbReference type="ARBA" id="ARBA00022679"/>
    </source>
</evidence>
<feature type="binding site" evidence="7">
    <location>
        <position position="250"/>
    </location>
    <ligand>
        <name>ATP</name>
        <dbReference type="ChEBI" id="CHEBI:30616"/>
    </ligand>
</feature>
<keyword evidence="3 7" id="KW-0547">Nucleotide-binding</keyword>
<evidence type="ECO:0000256" key="3">
    <source>
        <dbReference type="ARBA" id="ARBA00022741"/>
    </source>
</evidence>
<dbReference type="SUPFAM" id="SSF47413">
    <property type="entry name" value="lambda repressor-like DNA-binding domains"/>
    <property type="match status" value="1"/>
</dbReference>
<keyword evidence="6 7" id="KW-0057">Aromatic amino acid biosynthesis</keyword>
<dbReference type="GO" id="GO:0009423">
    <property type="term" value="P:chorismate biosynthetic process"/>
    <property type="evidence" value="ECO:0007669"/>
    <property type="project" value="UniProtKB-UniRule"/>
</dbReference>
<dbReference type="GO" id="GO:0004765">
    <property type="term" value="F:shikimate kinase activity"/>
    <property type="evidence" value="ECO:0007669"/>
    <property type="project" value="UniProtKB-UniRule"/>
</dbReference>
<dbReference type="GO" id="GO:0000287">
    <property type="term" value="F:magnesium ion binding"/>
    <property type="evidence" value="ECO:0007669"/>
    <property type="project" value="UniProtKB-UniRule"/>
</dbReference>
<evidence type="ECO:0000256" key="4">
    <source>
        <dbReference type="ARBA" id="ARBA00022777"/>
    </source>
</evidence>
<comment type="catalytic activity">
    <reaction evidence="7">
        <text>shikimate + ATP = 3-phosphoshikimate + ADP + H(+)</text>
        <dbReference type="Rhea" id="RHEA:13121"/>
        <dbReference type="ChEBI" id="CHEBI:15378"/>
        <dbReference type="ChEBI" id="CHEBI:30616"/>
        <dbReference type="ChEBI" id="CHEBI:36208"/>
        <dbReference type="ChEBI" id="CHEBI:145989"/>
        <dbReference type="ChEBI" id="CHEBI:456216"/>
        <dbReference type="EC" id="2.7.1.71"/>
    </reaction>
</comment>
<name>A0A6A4RDQ5_9RHOB</name>
<dbReference type="CDD" id="cd00464">
    <property type="entry name" value="SK"/>
    <property type="match status" value="1"/>
</dbReference>
<dbReference type="PANTHER" id="PTHR21087:SF16">
    <property type="entry name" value="SHIKIMATE KINASE 1, CHLOROPLASTIC"/>
    <property type="match status" value="1"/>
</dbReference>
<dbReference type="Pfam" id="PF01202">
    <property type="entry name" value="SKI"/>
    <property type="match status" value="1"/>
</dbReference>
<protein>
    <recommendedName>
        <fullName evidence="7">Shikimate kinase</fullName>
        <shortName evidence="7">SK</shortName>
        <ecNumber evidence="7">2.7.1.71</ecNumber>
    </recommendedName>
</protein>
<dbReference type="GO" id="GO:0009073">
    <property type="term" value="P:aromatic amino acid family biosynthetic process"/>
    <property type="evidence" value="ECO:0007669"/>
    <property type="project" value="UniProtKB-KW"/>
</dbReference>
<dbReference type="CDD" id="cd00093">
    <property type="entry name" value="HTH_XRE"/>
    <property type="match status" value="1"/>
</dbReference>
<feature type="binding site" evidence="7">
    <location>
        <position position="146"/>
    </location>
    <ligand>
        <name>Mg(2+)</name>
        <dbReference type="ChEBI" id="CHEBI:18420"/>
    </ligand>
</feature>
<dbReference type="RefSeq" id="WP_158978267.1">
    <property type="nucleotide sequence ID" value="NZ_WSFO01000003.1"/>
</dbReference>
<dbReference type="EC" id="2.7.1.71" evidence="7"/>
<sequence length="305" mass="32853">MSEITNFRGETSSVSDSDQIDTSVSALIARVGERVRRARERKGISRRVLSEQSGVSPRYLAQLEGGEGNISIGLLQRVAIALDHRIEWLTGEEDPWTSDAMRVGDLFSSSSVATQQKVMSLLAPEPEANLRAGRICLVGLRGAGKSTLGALAGLELGLPFVELNSEIEAQSGMPVDEVMALYGQEGYRKLEAQAISRITATHDSLILAAAGGVVGEPETYNSLLTGFHTIWIKASPDEHMSRVRAQGDERPMAGNPEAMEQLRSILTSREALYGKALAQLDTSGQGVEETLAGLVDLIRDRGFFG</sequence>
<comment type="subcellular location">
    <subcellularLocation>
        <location evidence="7">Cytoplasm</location>
    </subcellularLocation>
</comment>
<dbReference type="PRINTS" id="PR01100">
    <property type="entry name" value="SHIKIMTKNASE"/>
</dbReference>
<dbReference type="PANTHER" id="PTHR21087">
    <property type="entry name" value="SHIKIMATE KINASE"/>
    <property type="match status" value="1"/>
</dbReference>
<feature type="binding site" evidence="7">
    <location>
        <position position="188"/>
    </location>
    <ligand>
        <name>substrate</name>
    </ligand>
</feature>
<gene>
    <name evidence="7" type="primary">aroK</name>
    <name evidence="9" type="ORF">GP644_07190</name>
</gene>
<dbReference type="GO" id="GO:0003677">
    <property type="term" value="F:DNA binding"/>
    <property type="evidence" value="ECO:0007669"/>
    <property type="project" value="InterPro"/>
</dbReference>
<evidence type="ECO:0000256" key="1">
    <source>
        <dbReference type="ARBA" id="ARBA00022605"/>
    </source>
</evidence>
<keyword evidence="1 7" id="KW-0028">Amino-acid biosynthesis</keyword>
<dbReference type="Gene3D" id="3.40.50.300">
    <property type="entry name" value="P-loop containing nucleotide triphosphate hydrolases"/>
    <property type="match status" value="1"/>
</dbReference>
<feature type="binding site" evidence="7">
    <location>
        <position position="285"/>
    </location>
    <ligand>
        <name>ATP</name>
        <dbReference type="ChEBI" id="CHEBI:30616"/>
    </ligand>
</feature>
<feature type="binding site" evidence="7">
    <location>
        <begin position="142"/>
        <end position="147"/>
    </location>
    <ligand>
        <name>ATP</name>
        <dbReference type="ChEBI" id="CHEBI:30616"/>
    </ligand>
</feature>
<comment type="similarity">
    <text evidence="7">Belongs to the shikimate kinase family.</text>
</comment>
<dbReference type="InterPro" id="IPR001387">
    <property type="entry name" value="Cro/C1-type_HTH"/>
</dbReference>
<feature type="domain" description="HTH cro/C1-type" evidence="8">
    <location>
        <begin position="35"/>
        <end position="89"/>
    </location>
</feature>
<dbReference type="AlphaFoldDB" id="A0A6A4RDQ5"/>
<keyword evidence="7" id="KW-0479">Metal-binding</keyword>
<keyword evidence="4 7" id="KW-0418">Kinase</keyword>
<keyword evidence="7" id="KW-0460">Magnesium</keyword>
<comment type="caution">
    <text evidence="7">Lacks conserved residue(s) required for the propagation of feature annotation.</text>
</comment>
<keyword evidence="5 7" id="KW-0067">ATP-binding</keyword>